<dbReference type="InterPro" id="IPR022091">
    <property type="entry name" value="TMF_TATA-bd"/>
</dbReference>
<reference evidence="7" key="1">
    <citation type="submission" date="2025-08" db="UniProtKB">
        <authorList>
            <consortium name="Ensembl"/>
        </authorList>
    </citation>
    <scope>IDENTIFICATION</scope>
</reference>
<feature type="coiled-coil region" evidence="4">
    <location>
        <begin position="417"/>
        <end position="722"/>
    </location>
</feature>
<dbReference type="GO" id="GO:0005794">
    <property type="term" value="C:Golgi apparatus"/>
    <property type="evidence" value="ECO:0007669"/>
    <property type="project" value="UniProtKB-SubCell"/>
</dbReference>
<feature type="domain" description="TATA element modulatory factor 1 TATA binding" evidence="6">
    <location>
        <begin position="951"/>
        <end position="1055"/>
    </location>
</feature>
<dbReference type="InterPro" id="IPR022092">
    <property type="entry name" value="TMF_DNA-bd"/>
</dbReference>
<feature type="region of interest" description="Disordered" evidence="5">
    <location>
        <begin position="298"/>
        <end position="325"/>
    </location>
</feature>
<keyword evidence="3 4" id="KW-0175">Coiled coil</keyword>
<dbReference type="Pfam" id="PF12325">
    <property type="entry name" value="TMF_TATA_bd"/>
    <property type="match status" value="1"/>
</dbReference>
<dbReference type="Ensembl" id="ENSDLAT00005051690.2">
    <property type="protein sequence ID" value="ENSDLAP00005048495.2"/>
    <property type="gene ID" value="ENSDLAG00005021112.2"/>
</dbReference>
<feature type="compositionally biased region" description="Polar residues" evidence="5">
    <location>
        <begin position="142"/>
        <end position="152"/>
    </location>
</feature>
<feature type="compositionally biased region" description="Polar residues" evidence="5">
    <location>
        <begin position="212"/>
        <end position="222"/>
    </location>
</feature>
<dbReference type="Proteomes" id="UP000694389">
    <property type="component" value="Unassembled WGS sequence"/>
</dbReference>
<reference evidence="7" key="2">
    <citation type="submission" date="2025-09" db="UniProtKB">
        <authorList>
            <consortium name="Ensembl"/>
        </authorList>
    </citation>
    <scope>IDENTIFICATION</scope>
</reference>
<feature type="compositionally biased region" description="Acidic residues" evidence="5">
    <location>
        <begin position="350"/>
        <end position="359"/>
    </location>
</feature>
<feature type="compositionally biased region" description="Low complexity" evidence="5">
    <location>
        <begin position="890"/>
        <end position="905"/>
    </location>
</feature>
<name>A0A8C4NUK0_DICLA</name>
<feature type="compositionally biased region" description="Basic and acidic residues" evidence="5">
    <location>
        <begin position="189"/>
        <end position="203"/>
    </location>
</feature>
<dbReference type="AlphaFoldDB" id="A0A8C4NUK0"/>
<comment type="subcellular location">
    <subcellularLocation>
        <location evidence="1">Golgi apparatus</location>
    </subcellularLocation>
</comment>
<accession>A0A8C4NUK0</accession>
<feature type="compositionally biased region" description="Basic and acidic residues" evidence="5">
    <location>
        <begin position="126"/>
        <end position="136"/>
    </location>
</feature>
<keyword evidence="2" id="KW-0333">Golgi apparatus</keyword>
<evidence type="ECO:0000313" key="7">
    <source>
        <dbReference type="Ensembl" id="ENSDLAP00005048495.2"/>
    </source>
</evidence>
<feature type="region of interest" description="Disordered" evidence="5">
    <location>
        <begin position="111"/>
        <end position="247"/>
    </location>
</feature>
<evidence type="ECO:0000256" key="5">
    <source>
        <dbReference type="SAM" id="MobiDB-lite"/>
    </source>
</evidence>
<dbReference type="PANTHER" id="PTHR46515:SF1">
    <property type="entry name" value="TATA ELEMENT MODULATORY FACTOR"/>
    <property type="match status" value="1"/>
</dbReference>
<evidence type="ECO:0000256" key="1">
    <source>
        <dbReference type="ARBA" id="ARBA00004555"/>
    </source>
</evidence>
<organism evidence="7 8">
    <name type="scientific">Dicentrarchus labrax</name>
    <name type="common">European seabass</name>
    <name type="synonym">Morone labrax</name>
    <dbReference type="NCBI Taxonomy" id="13489"/>
    <lineage>
        <taxon>Eukaryota</taxon>
        <taxon>Metazoa</taxon>
        <taxon>Chordata</taxon>
        <taxon>Craniata</taxon>
        <taxon>Vertebrata</taxon>
        <taxon>Euteleostomi</taxon>
        <taxon>Actinopterygii</taxon>
        <taxon>Neopterygii</taxon>
        <taxon>Teleostei</taxon>
        <taxon>Neoteleostei</taxon>
        <taxon>Acanthomorphata</taxon>
        <taxon>Eupercaria</taxon>
        <taxon>Moronidae</taxon>
        <taxon>Dicentrarchus</taxon>
    </lineage>
</organism>
<dbReference type="InterPro" id="IPR052602">
    <property type="entry name" value="Growth_transcription_reg"/>
</dbReference>
<feature type="compositionally biased region" description="Polar residues" evidence="5">
    <location>
        <begin position="298"/>
        <end position="307"/>
    </location>
</feature>
<feature type="compositionally biased region" description="Low complexity" evidence="5">
    <location>
        <begin position="111"/>
        <end position="120"/>
    </location>
</feature>
<protein>
    <submittedName>
        <fullName evidence="7">TATA element modulatory factor 1</fullName>
    </submittedName>
</protein>
<evidence type="ECO:0000256" key="3">
    <source>
        <dbReference type="ARBA" id="ARBA00023054"/>
    </source>
</evidence>
<evidence type="ECO:0000256" key="4">
    <source>
        <dbReference type="SAM" id="Coils"/>
    </source>
</evidence>
<dbReference type="GO" id="GO:0005783">
    <property type="term" value="C:endoplasmic reticulum"/>
    <property type="evidence" value="ECO:0007669"/>
    <property type="project" value="TreeGrafter"/>
</dbReference>
<feature type="coiled-coil region" evidence="4">
    <location>
        <begin position="759"/>
        <end position="881"/>
    </location>
</feature>
<dbReference type="GeneTree" id="ENSGT00390000010697"/>
<feature type="region of interest" description="Disordered" evidence="5">
    <location>
        <begin position="881"/>
        <end position="906"/>
    </location>
</feature>
<sequence length="1060" mass="118822">MSWFNASHLSSFAKQALTSAQKSIDRVLDIKEEDQWGDTVVMPYDDVTLPGKLSLSGGWGMTQWEAPPEEKTTTPPPSSEAITTPVTRTVVDESENFFSAFLTPGDVQSVTKTQVVSVPPAKSQRRPQEKEKKNKEALVQQEVETQQSTPSDHQGEKDTTDSSESSDVTSETKGSTPSDPTPSPSSKEVLIEHKDSKVEDRQNDTPSPPVSAFSSGTSTTSDIEVLDHESVLSESSASSRQETGEGKAGLHLMQGSFQLLTASTCGDFPRLEDYSKLTESCGSSSDAFERIDSFSVQSLDSRSVSEVNSDDEVPGSRTLASVTAGPAPLTVSSSVCQKQEDGVVEKVGEAEEEDEEEGFTETVREQSLDEMEESGRSATPVNSEQPEVLMEQEQESEANVTLSNVISEVIDELSARLEKRESQLLTVSKDKARLEEECDNLRDEVVSLKEESSTVQSLKDEFTQRIADAERKAQLACKERDIAKKEIKGLRDELSTRLNSSDTMEIIREKEEQIRGLLEEGEKLSKQQLQHSNIIKKLRVKEKESDTKIIKQQKKIKEQDEELRQLQQVLDGKEEVEKQHRENIKKLNAVVERQEKELSRLQTDDEELQEKNRSLQAALDNSYKELAELHKANASRASVAEEAALSRDTHAKEQLSLALEKAQEEARIQQAALAEQVADLRLALQRAEQQQARKEDYLREEISELQQRLQEAETRNQELSQSVTSATRPLLRQIENLQASLGGQTASWEKLEKNISDRLADAQAQLAVAVEKERSATEELLSIKSQLASLESQNSLVRQEKARLLAQVEAEKNKREKLEDESSREHVELENLRGEHIRMLEDAKKEKLLLANQLEMEKMKVEQEKKKYYLAQEALKDKERKAMTHSVVEPPASSTPSLSRSSSISGADNAGLHTSILSQDDSFDHSLSTMTMSVSMSGTNLYEAARLSGGSSIIENLQSQLKLREGEIAQLQLEISSLERSRSVISEELIRLTNQNDEMEEKVKEIPKLKIQLKDLEQRHNTILQMYGEKAEEAEELRLDLEDVKNMYKTQIDELLRNQK</sequence>
<dbReference type="Pfam" id="PF12329">
    <property type="entry name" value="TMF_DNA_bd"/>
    <property type="match status" value="1"/>
</dbReference>
<feature type="compositionally biased region" description="Polar residues" evidence="5">
    <location>
        <begin position="376"/>
        <end position="385"/>
    </location>
</feature>
<evidence type="ECO:0000256" key="2">
    <source>
        <dbReference type="ARBA" id="ARBA00023034"/>
    </source>
</evidence>
<keyword evidence="8" id="KW-1185">Reference proteome</keyword>
<dbReference type="PANTHER" id="PTHR46515">
    <property type="entry name" value="TATA ELEMENT MODULATORY FACTOR TMF1"/>
    <property type="match status" value="1"/>
</dbReference>
<feature type="coiled-coil region" evidence="4">
    <location>
        <begin position="954"/>
        <end position="1058"/>
    </location>
</feature>
<evidence type="ECO:0000259" key="6">
    <source>
        <dbReference type="Pfam" id="PF12325"/>
    </source>
</evidence>
<evidence type="ECO:0000313" key="8">
    <source>
        <dbReference type="Proteomes" id="UP000694389"/>
    </source>
</evidence>
<feature type="region of interest" description="Disordered" evidence="5">
    <location>
        <begin position="343"/>
        <end position="399"/>
    </location>
</feature>
<feature type="compositionally biased region" description="Low complexity" evidence="5">
    <location>
        <begin position="162"/>
        <end position="178"/>
    </location>
</feature>
<feature type="region of interest" description="Disordered" evidence="5">
    <location>
        <begin position="61"/>
        <end position="85"/>
    </location>
</feature>
<gene>
    <name evidence="7" type="primary">tmf1</name>
</gene>
<proteinExistence type="predicted"/>